<dbReference type="InterPro" id="IPR011652">
    <property type="entry name" value="MORN_2"/>
</dbReference>
<reference evidence="1" key="1">
    <citation type="submission" date="2016-10" db="EMBL/GenBank/DDBJ databases">
        <authorList>
            <person name="de Groot N.N."/>
        </authorList>
    </citation>
    <scope>NUCLEOTIDE SEQUENCE</scope>
</reference>
<proteinExistence type="predicted"/>
<keyword evidence="1" id="KW-0808">Transferase</keyword>
<evidence type="ECO:0000313" key="1">
    <source>
        <dbReference type="EMBL" id="SHO81659.1"/>
    </source>
</evidence>
<protein>
    <submittedName>
        <fullName evidence="1">Phophatidylinositol-4-phosphate 5-kinase</fullName>
        <ecNumber evidence="1">2.7.1.68</ecNumber>
    </submittedName>
</protein>
<dbReference type="EMBL" id="FRYL01000045">
    <property type="protein sequence ID" value="SHO81659.1"/>
    <property type="molecule type" value="Genomic_DNA"/>
</dbReference>
<dbReference type="Pfam" id="PF07661">
    <property type="entry name" value="MORN_2"/>
    <property type="match status" value="3"/>
</dbReference>
<dbReference type="AlphaFoldDB" id="A0A1W1ELA9"/>
<dbReference type="EC" id="2.7.1.68" evidence="1"/>
<organism evidence="1">
    <name type="scientific">hydrothermal vent metagenome</name>
    <dbReference type="NCBI Taxonomy" id="652676"/>
    <lineage>
        <taxon>unclassified sequences</taxon>
        <taxon>metagenomes</taxon>
        <taxon>ecological metagenomes</taxon>
    </lineage>
</organism>
<name>A0A1W1ELA9_9ZZZZ</name>
<dbReference type="SUPFAM" id="SSF82185">
    <property type="entry name" value="Histone H3 K4-specific methyltransferase SET7/9 N-terminal domain"/>
    <property type="match status" value="1"/>
</dbReference>
<accession>A0A1W1ELA9</accession>
<dbReference type="Gene3D" id="3.90.930.1">
    <property type="match status" value="1"/>
</dbReference>
<sequence>MVENLINSNSQLAQNSHSLYHIPLSNAIKISSFGLIFFMFNSFSIDTITDKKLFVNGKVESKISLNEDGIKDGIERRYNKNGTIKYIAYYKNGKKNGIEEWFDREGKILSQTHYKDDIVDGVEKIYYDNGVVMLERRYSNGKKHGLEIKFNRNAMMCSILIYNNGILQEI</sequence>
<dbReference type="GO" id="GO:0016308">
    <property type="term" value="F:1-phosphatidylinositol-4-phosphate 5-kinase activity"/>
    <property type="evidence" value="ECO:0007669"/>
    <property type="project" value="UniProtKB-EC"/>
</dbReference>
<gene>
    <name evidence="1" type="ORF">MNB_SV-15-1205</name>
</gene>
<keyword evidence="1" id="KW-0418">Kinase</keyword>